<dbReference type="OrthoDB" id="128007at2759"/>
<reference evidence="2 3" key="1">
    <citation type="journal article" date="2017" name="Genome Biol. Evol.">
        <title>Phytophthora megakarya and P. palmivora, closely related causal agents of cacao black pod rot, underwent increases in genome sizes and gene numbers by different mechanisms.</title>
        <authorList>
            <person name="Ali S.S."/>
            <person name="Shao J."/>
            <person name="Lary D.J."/>
            <person name="Kronmiller B."/>
            <person name="Shen D."/>
            <person name="Strem M.D."/>
            <person name="Amoako-Attah I."/>
            <person name="Akrofi A.Y."/>
            <person name="Begoude B.A."/>
            <person name="Ten Hoopen G.M."/>
            <person name="Coulibaly K."/>
            <person name="Kebe B.I."/>
            <person name="Melnick R.L."/>
            <person name="Guiltinan M.J."/>
            <person name="Tyler B.M."/>
            <person name="Meinhardt L.W."/>
            <person name="Bailey B.A."/>
        </authorList>
    </citation>
    <scope>NUCLEOTIDE SEQUENCE [LARGE SCALE GENOMIC DNA]</scope>
    <source>
        <strain evidence="3">sbr112.9</strain>
    </source>
</reference>
<evidence type="ECO:0000313" key="3">
    <source>
        <dbReference type="Proteomes" id="UP000237271"/>
    </source>
</evidence>
<feature type="compositionally biased region" description="Low complexity" evidence="1">
    <location>
        <begin position="450"/>
        <end position="498"/>
    </location>
</feature>
<feature type="compositionally biased region" description="Polar residues" evidence="1">
    <location>
        <begin position="425"/>
        <end position="439"/>
    </location>
</feature>
<feature type="region of interest" description="Disordered" evidence="1">
    <location>
        <begin position="1"/>
        <end position="92"/>
    </location>
</feature>
<feature type="compositionally biased region" description="Polar residues" evidence="1">
    <location>
        <begin position="7"/>
        <end position="20"/>
    </location>
</feature>
<dbReference type="Proteomes" id="UP000237271">
    <property type="component" value="Unassembled WGS sequence"/>
</dbReference>
<feature type="compositionally biased region" description="Low complexity" evidence="1">
    <location>
        <begin position="31"/>
        <end position="91"/>
    </location>
</feature>
<name>A0A2P4XSS7_9STRA</name>
<feature type="region of interest" description="Disordered" evidence="1">
    <location>
        <begin position="399"/>
        <end position="521"/>
    </location>
</feature>
<proteinExistence type="predicted"/>
<protein>
    <submittedName>
        <fullName evidence="2">Uncharacterized protein</fullName>
    </submittedName>
</protein>
<accession>A0A2P4XSS7</accession>
<comment type="caution">
    <text evidence="2">The sequence shown here is derived from an EMBL/GenBank/DDBJ whole genome shotgun (WGS) entry which is preliminary data.</text>
</comment>
<gene>
    <name evidence="2" type="ORF">PHPALM_15211</name>
</gene>
<sequence>MAKSKQKGSNANSDKTTATPAANAPGKPTSTKEAVVTTQTATAPTREVQSAGKNASKNTKNTNANANSSAKATPAKNVHANTNTTKGANKTVKIDANTSSALSDVTATSVERARQIRKTDFERFQKFHNFFVANDAVTAGAINSNAGVKREQVDQWVRGVINPKTLASIQEIQETQPALLALLIVSVALTKYGEQELIRREGLGQMDYVVGARFDAGTLRSKQHVPHTVGVSFVLRLVLGLAPEKRAECQLLREILGHESNSRLVLTPSSKGLETSFGSTIPNADDWAKFPQNQVRQMAKQAQSDKFQEMMQQLNGEYLYDAIRAQLKQAGGASVWETKKDKPALQEKSIRPRAGSADKTILAQKAATQHAVKKSTPQVRSVKKNVPVEAEKFALVPPPAPVNIKSAANTAPTKKETAPKGKVQQAKNSTSEKNVSTVKNPEPTKNAIQTKNATPTKDATPTKNATPAKNANPAKDASQGKNTTKGKNATSAKNASASIGQNQPGAIVGGARGSRAVVGSK</sequence>
<dbReference type="AlphaFoldDB" id="A0A2P4XSS7"/>
<keyword evidence="3" id="KW-1185">Reference proteome</keyword>
<evidence type="ECO:0000313" key="2">
    <source>
        <dbReference type="EMBL" id="POM68614.1"/>
    </source>
</evidence>
<evidence type="ECO:0000256" key="1">
    <source>
        <dbReference type="SAM" id="MobiDB-lite"/>
    </source>
</evidence>
<organism evidence="2 3">
    <name type="scientific">Phytophthora palmivora</name>
    <dbReference type="NCBI Taxonomy" id="4796"/>
    <lineage>
        <taxon>Eukaryota</taxon>
        <taxon>Sar</taxon>
        <taxon>Stramenopiles</taxon>
        <taxon>Oomycota</taxon>
        <taxon>Peronosporomycetes</taxon>
        <taxon>Peronosporales</taxon>
        <taxon>Peronosporaceae</taxon>
        <taxon>Phytophthora</taxon>
    </lineage>
</organism>
<dbReference type="EMBL" id="NCKW01008128">
    <property type="protein sequence ID" value="POM68614.1"/>
    <property type="molecule type" value="Genomic_DNA"/>
</dbReference>